<name>A0ABY4MW06_9MICO</name>
<evidence type="ECO:0000313" key="3">
    <source>
        <dbReference type="EMBL" id="UQN14616.1"/>
    </source>
</evidence>
<sequence>MTAPNPATPEDTGEGFEPTRHAHQHRPDGTTPEPETDGINEYVRDHRDTYLEGERQARLGEFLKLTALAGAYGDAVARTELQVEERSYVASYDDLFRLNLRSIVADFGIKTNESDAALVNRAHDAHRLTTQHVCWLPALRDGGVTMRHARVLLRYANNVPDERRDDYTRNVLDYALTATVTQTDTYARKLAADLAAPEFEEAFQHEYARRRVTIEDRDFGMSTIHIDVPTAQGHAIVDLADQQARFLHTEHEAEADEHRQRVRTAAATGTALSTEDAEFVEDTRTLRQLQTDLVVDTLLTATPQAIIDSPTAGAARVTATVSVVIPVMNLINPDAPREVATIDGMNPFSMTEARELAAGASCFQRILTDPITGHVLTVDTRKPTTEMRRFLQIRDQTCVFPGCRRAAHRSELDHITPWAAGGNTSVDNQAHLCRQHHILKHQRPWRYRHLGNGIYEWESPLGEVFITRADPIGPRKPVFRPSDGLGESSAYDPTTGPAPF</sequence>
<reference evidence="3" key="1">
    <citation type="submission" date="2022-05" db="EMBL/GenBank/DDBJ databases">
        <title>Complete genome sequence of toluene-degrading Gulosibacter sediminis strain ACHW.36C.</title>
        <authorList>
            <person name="Wai A.C."/>
            <person name="Lai G.K."/>
            <person name="Griffin S.D."/>
            <person name="Leung F.C."/>
        </authorList>
    </citation>
    <scope>NUCLEOTIDE SEQUENCE [LARGE SCALE GENOMIC DNA]</scope>
    <source>
        <strain evidence="3">ACHW.36C</strain>
    </source>
</reference>
<dbReference type="EMBL" id="CP097160">
    <property type="protein sequence ID" value="UQN14616.1"/>
    <property type="molecule type" value="Genomic_DNA"/>
</dbReference>
<feature type="region of interest" description="Disordered" evidence="1">
    <location>
        <begin position="1"/>
        <end position="41"/>
    </location>
</feature>
<proteinExistence type="predicted"/>
<accession>A0ABY4MW06</accession>
<keyword evidence="3" id="KW-0378">Hydrolase</keyword>
<dbReference type="Gene3D" id="1.10.30.50">
    <property type="match status" value="1"/>
</dbReference>
<keyword evidence="3" id="KW-0540">Nuclease</keyword>
<gene>
    <name evidence="3" type="ORF">M3M28_11285</name>
</gene>
<protein>
    <submittedName>
        <fullName evidence="3">HNH endonuclease</fullName>
    </submittedName>
</protein>
<dbReference type="CDD" id="cd00085">
    <property type="entry name" value="HNHc"/>
    <property type="match status" value="1"/>
</dbReference>
<dbReference type="InterPro" id="IPR002711">
    <property type="entry name" value="HNH"/>
</dbReference>
<feature type="domain" description="HNH nuclease" evidence="2">
    <location>
        <begin position="386"/>
        <end position="438"/>
    </location>
</feature>
<feature type="region of interest" description="Disordered" evidence="1">
    <location>
        <begin position="477"/>
        <end position="500"/>
    </location>
</feature>
<organism evidence="3">
    <name type="scientific">Gulosibacter sediminis</name>
    <dbReference type="NCBI Taxonomy" id="1729695"/>
    <lineage>
        <taxon>Bacteria</taxon>
        <taxon>Bacillati</taxon>
        <taxon>Actinomycetota</taxon>
        <taxon>Actinomycetes</taxon>
        <taxon>Micrococcales</taxon>
        <taxon>Microbacteriaceae</taxon>
        <taxon>Gulosibacter</taxon>
    </lineage>
</organism>
<evidence type="ECO:0000256" key="1">
    <source>
        <dbReference type="SAM" id="MobiDB-lite"/>
    </source>
</evidence>
<feature type="compositionally biased region" description="Basic and acidic residues" evidence="1">
    <location>
        <begin position="17"/>
        <end position="28"/>
    </location>
</feature>
<dbReference type="InterPro" id="IPR003615">
    <property type="entry name" value="HNH_nuc"/>
</dbReference>
<dbReference type="GO" id="GO:0004519">
    <property type="term" value="F:endonuclease activity"/>
    <property type="evidence" value="ECO:0007669"/>
    <property type="project" value="UniProtKB-KW"/>
</dbReference>
<dbReference type="Pfam" id="PF01844">
    <property type="entry name" value="HNH"/>
    <property type="match status" value="1"/>
</dbReference>
<evidence type="ECO:0000259" key="2">
    <source>
        <dbReference type="SMART" id="SM00507"/>
    </source>
</evidence>
<dbReference type="SMART" id="SM00507">
    <property type="entry name" value="HNHc"/>
    <property type="match status" value="1"/>
</dbReference>
<keyword evidence="3" id="KW-0255">Endonuclease</keyword>